<dbReference type="GO" id="GO:0043015">
    <property type="term" value="F:gamma-tubulin binding"/>
    <property type="evidence" value="ECO:0007669"/>
    <property type="project" value="InterPro"/>
</dbReference>
<dbReference type="InterPro" id="IPR041470">
    <property type="entry name" value="GCP_N"/>
</dbReference>
<dbReference type="Pfam" id="PF04130">
    <property type="entry name" value="GCP_C_terminal"/>
    <property type="match status" value="1"/>
</dbReference>
<dbReference type="PANTHER" id="PTHR19302:SF70">
    <property type="entry name" value="GAMMA-TUBULIN COMPLEX COMPONENT 6"/>
    <property type="match status" value="1"/>
</dbReference>
<keyword evidence="3 5" id="KW-0493">Microtubule</keyword>
<name>A0A1W5D7H0_9LECA</name>
<dbReference type="InterPro" id="IPR040457">
    <property type="entry name" value="GCP_C"/>
</dbReference>
<feature type="domain" description="Gamma tubulin complex component C-terminal" evidence="7">
    <location>
        <begin position="589"/>
        <end position="957"/>
    </location>
</feature>
<evidence type="ECO:0000313" key="10">
    <source>
        <dbReference type="Proteomes" id="UP000192927"/>
    </source>
</evidence>
<evidence type="ECO:0000313" key="9">
    <source>
        <dbReference type="EMBL" id="SLM39087.1"/>
    </source>
</evidence>
<dbReference type="GO" id="GO:0051321">
    <property type="term" value="P:meiotic cell cycle"/>
    <property type="evidence" value="ECO:0007669"/>
    <property type="project" value="TreeGrafter"/>
</dbReference>
<keyword evidence="2 5" id="KW-0963">Cytoplasm</keyword>
<dbReference type="FunFam" id="1.20.120.1900:FF:000013">
    <property type="entry name" value="Spindle pole body component"/>
    <property type="match status" value="1"/>
</dbReference>
<dbReference type="InterPro" id="IPR042241">
    <property type="entry name" value="GCP_C_sf"/>
</dbReference>
<evidence type="ECO:0000259" key="7">
    <source>
        <dbReference type="Pfam" id="PF04130"/>
    </source>
</evidence>
<feature type="domain" description="Gamma tubulin complex component protein N-terminal" evidence="8">
    <location>
        <begin position="178"/>
        <end position="585"/>
    </location>
</feature>
<evidence type="ECO:0000256" key="1">
    <source>
        <dbReference type="ARBA" id="ARBA00010337"/>
    </source>
</evidence>
<evidence type="ECO:0000256" key="2">
    <source>
        <dbReference type="ARBA" id="ARBA00022490"/>
    </source>
</evidence>
<dbReference type="AlphaFoldDB" id="A0A1W5D7H0"/>
<comment type="similarity">
    <text evidence="1 5">Belongs to the TUBGCP family.</text>
</comment>
<evidence type="ECO:0000256" key="5">
    <source>
        <dbReference type="RuleBase" id="RU363050"/>
    </source>
</evidence>
<evidence type="ECO:0000259" key="8">
    <source>
        <dbReference type="Pfam" id="PF17681"/>
    </source>
</evidence>
<dbReference type="GO" id="GO:0007020">
    <property type="term" value="P:microtubule nucleation"/>
    <property type="evidence" value="ECO:0007669"/>
    <property type="project" value="InterPro"/>
</dbReference>
<dbReference type="GO" id="GO:0005874">
    <property type="term" value="C:microtubule"/>
    <property type="evidence" value="ECO:0007669"/>
    <property type="project" value="UniProtKB-KW"/>
</dbReference>
<evidence type="ECO:0000256" key="6">
    <source>
        <dbReference type="SAM" id="MobiDB-lite"/>
    </source>
</evidence>
<evidence type="ECO:0000256" key="3">
    <source>
        <dbReference type="ARBA" id="ARBA00022701"/>
    </source>
</evidence>
<protein>
    <recommendedName>
        <fullName evidence="5">Spindle pole body component</fullName>
    </recommendedName>
</protein>
<keyword evidence="10" id="KW-1185">Reference proteome</keyword>
<dbReference type="InterPro" id="IPR007259">
    <property type="entry name" value="GCP"/>
</dbReference>
<dbReference type="Pfam" id="PF17681">
    <property type="entry name" value="GCP_N_terminal"/>
    <property type="match status" value="1"/>
</dbReference>
<dbReference type="GO" id="GO:0000930">
    <property type="term" value="C:gamma-tubulin complex"/>
    <property type="evidence" value="ECO:0007669"/>
    <property type="project" value="UniProtKB-ARBA"/>
</dbReference>
<comment type="subcellular location">
    <subcellularLocation>
        <location evidence="5">Cytoplasm</location>
        <location evidence="5">Cytoskeleton</location>
        <location evidence="5">Microtubule organizing center</location>
    </subcellularLocation>
</comment>
<dbReference type="GO" id="GO:0005816">
    <property type="term" value="C:spindle pole body"/>
    <property type="evidence" value="ECO:0007669"/>
    <property type="project" value="UniProtKB-ARBA"/>
</dbReference>
<accession>A0A1W5D7H0</accession>
<dbReference type="Proteomes" id="UP000192927">
    <property type="component" value="Unassembled WGS sequence"/>
</dbReference>
<dbReference type="GO" id="GO:0051011">
    <property type="term" value="F:microtubule minus-end binding"/>
    <property type="evidence" value="ECO:0007669"/>
    <property type="project" value="TreeGrafter"/>
</dbReference>
<organism evidence="9 10">
    <name type="scientific">Lasallia pustulata</name>
    <dbReference type="NCBI Taxonomy" id="136370"/>
    <lineage>
        <taxon>Eukaryota</taxon>
        <taxon>Fungi</taxon>
        <taxon>Dikarya</taxon>
        <taxon>Ascomycota</taxon>
        <taxon>Pezizomycotina</taxon>
        <taxon>Lecanoromycetes</taxon>
        <taxon>OSLEUM clade</taxon>
        <taxon>Umbilicariomycetidae</taxon>
        <taxon>Umbilicariales</taxon>
        <taxon>Umbilicariaceae</taxon>
        <taxon>Lasallia</taxon>
    </lineage>
</organism>
<dbReference type="Gene3D" id="1.20.120.1900">
    <property type="entry name" value="Gamma-tubulin complex, C-terminal domain"/>
    <property type="match status" value="1"/>
</dbReference>
<reference evidence="10" key="1">
    <citation type="submission" date="2017-03" db="EMBL/GenBank/DDBJ databases">
        <authorList>
            <person name="Sharma R."/>
            <person name="Thines M."/>
        </authorList>
    </citation>
    <scope>NUCLEOTIDE SEQUENCE [LARGE SCALE GENOMIC DNA]</scope>
</reference>
<sequence length="963" mass="108237">MDDDEEDTGQAFAIPDLWKTSALAYYGQEGNSPLITGLEAFALPDCFGGPSAHDHLSLYLPDLDSFHFEPVEFVETPESSSSAGSSVAEQVEAIESIDNEDIWSFPGDNRWQQVHGVYNTWEKFYDADFQEPRSAYISEAGPRALDAALVLQGRLDSRVSPEQSIGIVTRSDHLVAAILQLGLGRDSLLFKYDHEKQTFSHVLEHVRMSGCSLQAFQSLVADFVECGNTTRMLNTFVERSFKSRKSSPARIAFADAVSVIQSAIEMQLSIPMTSIQSVLQLQTLFYRPSLIVSCLRELIQGIEAVSTDEELLSKLYKVIQNLEYTHNWLRPVLLELLGRVSRPWLDFAGEWIGLGTNTSLPVTALTKSRSFVNVMKETRNSSIGTEAQAIEYSFDSHQMPDFITEDDAEVMYETGKSLRLLQAQLPEHPLVRGVTNSGLMAPSLDWHFSWQDVERVETLARDYEANVNNAIRDFTRYGADNRSDILSSGDPNIFAFETFGTSEEDIQAHVAASQGLFETPLSDVGVGKQSGMQGAMRDALDEEAGIDATTTFAPPLFLTPLLSFTPLLTTQARLINASCLRLFFKQHSLRSHFTLQRRYHLFGDGVFTSRLSHALFDPELHTAERRKGVARAGSLGLKLGFRDTWPPASSELRLALMGILTESYRSSSPQGQGQHRRDTDDLPGDLSFAIREISEIELQRCLDPNSIYALDFLRLQYKPPAPLESVITPSSLDKYDTLFKLLLRVTRMLYVVNQLFHDARKCGSHRWANKNASSGPTVHRFRIDGHHFVSAVAGYFFDVVEETWRVFEDKLNEIETRLDDDHASGEVEGLHQLRDYHERVLDRIMFALFLRKRQEQVMGLLEEIFTVILTFARFSSRWALGEKKGPAEEVEITVLYAKFQKNVRVFINVCRGLSERRGVAGGKSKERQGGRGKEDMREDGGNTIGMLLLRLEMSGYYEQSAGA</sequence>
<evidence type="ECO:0000256" key="4">
    <source>
        <dbReference type="ARBA" id="ARBA00023212"/>
    </source>
</evidence>
<keyword evidence="4 5" id="KW-0206">Cytoskeleton</keyword>
<dbReference type="GO" id="GO:0031122">
    <property type="term" value="P:cytoplasmic microtubule organization"/>
    <property type="evidence" value="ECO:0007669"/>
    <property type="project" value="TreeGrafter"/>
</dbReference>
<feature type="region of interest" description="Disordered" evidence="6">
    <location>
        <begin position="920"/>
        <end position="940"/>
    </location>
</feature>
<dbReference type="PANTHER" id="PTHR19302">
    <property type="entry name" value="GAMMA TUBULIN COMPLEX PROTEIN"/>
    <property type="match status" value="1"/>
</dbReference>
<dbReference type="EMBL" id="FWEW01003312">
    <property type="protein sequence ID" value="SLM39087.1"/>
    <property type="molecule type" value="Genomic_DNA"/>
</dbReference>
<dbReference type="GO" id="GO:0000278">
    <property type="term" value="P:mitotic cell cycle"/>
    <property type="evidence" value="ECO:0007669"/>
    <property type="project" value="TreeGrafter"/>
</dbReference>
<dbReference type="GO" id="GO:0000922">
    <property type="term" value="C:spindle pole"/>
    <property type="evidence" value="ECO:0007669"/>
    <property type="project" value="InterPro"/>
</dbReference>
<proteinExistence type="inferred from homology"/>
<dbReference type="GO" id="GO:0051225">
    <property type="term" value="P:spindle assembly"/>
    <property type="evidence" value="ECO:0007669"/>
    <property type="project" value="TreeGrafter"/>
</dbReference>